<proteinExistence type="predicted"/>
<name>A0A0B7FUW1_THACB</name>
<dbReference type="EMBL" id="LN679104">
    <property type="protein sequence ID" value="CEL60639.1"/>
    <property type="molecule type" value="Genomic_DNA"/>
</dbReference>
<dbReference type="OrthoDB" id="3136401at2759"/>
<keyword evidence="2" id="KW-1185">Reference proteome</keyword>
<evidence type="ECO:0000313" key="2">
    <source>
        <dbReference type="Proteomes" id="UP000059188"/>
    </source>
</evidence>
<dbReference type="Proteomes" id="UP000059188">
    <property type="component" value="Unassembled WGS sequence"/>
</dbReference>
<evidence type="ECO:0000313" key="1">
    <source>
        <dbReference type="EMBL" id="CEL60639.1"/>
    </source>
</evidence>
<accession>A0A0B7FUW1</accession>
<evidence type="ECO:0008006" key="3">
    <source>
        <dbReference type="Google" id="ProtNLM"/>
    </source>
</evidence>
<protein>
    <recommendedName>
        <fullName evidence="3">F-box domain-containing protein</fullName>
    </recommendedName>
</protein>
<organism evidence="1 2">
    <name type="scientific">Thanatephorus cucumeris (strain AG1-IB / isolate 7/3/14)</name>
    <name type="common">Lettuce bottom rot fungus</name>
    <name type="synonym">Rhizoctonia solani</name>
    <dbReference type="NCBI Taxonomy" id="1108050"/>
    <lineage>
        <taxon>Eukaryota</taxon>
        <taxon>Fungi</taxon>
        <taxon>Dikarya</taxon>
        <taxon>Basidiomycota</taxon>
        <taxon>Agaricomycotina</taxon>
        <taxon>Agaricomycetes</taxon>
        <taxon>Cantharellales</taxon>
        <taxon>Ceratobasidiaceae</taxon>
        <taxon>Rhizoctonia</taxon>
        <taxon>Rhizoctonia solani AG-1</taxon>
    </lineage>
</organism>
<gene>
    <name evidence="1" type="ORF">RSOLAG1IB_03877</name>
</gene>
<sequence length="317" mass="34495">MSILPLEILQLVCEHAVDSAASHPGRANRSAFEANASATAHYLSLSGFSLVSRSCREASAPYLFRSVTVRTTERALSIVSSPLFQYVRHIHLPAVDVLTCRRPVPFPVLKLVSQATSMRITATNPSFFLTACTLMSRLLHSAKSLNTLELYSEPISAQLDSLSIIANLIPACPNSLKALYFSMPGGQPEGSGVETLLNALLSTNQEVDPTLAGLETIGLSVHLIPLLASCPEQLALAIARRLPALQRATFIAPGKNPRREIPVLELVGPKDGSRVNDFKTDAMTWEFQRSQDMCTDIRDKEATYFGGPQLPVMQMAH</sequence>
<dbReference type="AlphaFoldDB" id="A0A0B7FUW1"/>
<reference evidence="1 2" key="1">
    <citation type="submission" date="2014-11" db="EMBL/GenBank/DDBJ databases">
        <authorList>
            <person name="Wibberg Daniel"/>
        </authorList>
    </citation>
    <scope>NUCLEOTIDE SEQUENCE [LARGE SCALE GENOMIC DNA]</scope>
    <source>
        <strain evidence="1">Rhizoctonia solani AG1-IB 7/3/14</strain>
    </source>
</reference>